<dbReference type="OrthoDB" id="36775at2157"/>
<dbReference type="EMBL" id="CP029289">
    <property type="protein sequence ID" value="AWR95976.1"/>
    <property type="molecule type" value="Genomic_DNA"/>
</dbReference>
<proteinExistence type="predicted"/>
<dbReference type="Proteomes" id="UP000248044">
    <property type="component" value="Chromosome"/>
</dbReference>
<gene>
    <name evidence="1" type="ORF">DFR85_09340</name>
</gene>
<organism evidence="1 2">
    <name type="scientific">Acidianus brierleyi</name>
    <dbReference type="NCBI Taxonomy" id="41673"/>
    <lineage>
        <taxon>Archaea</taxon>
        <taxon>Thermoproteota</taxon>
        <taxon>Thermoprotei</taxon>
        <taxon>Sulfolobales</taxon>
        <taxon>Sulfolobaceae</taxon>
        <taxon>Acidianus</taxon>
    </lineage>
</organism>
<keyword evidence="2" id="KW-1185">Reference proteome</keyword>
<dbReference type="KEGG" id="abri:DFR85_09340"/>
<protein>
    <submittedName>
        <fullName evidence="1">Uncharacterized protein</fullName>
    </submittedName>
</protein>
<reference evidence="1 2" key="1">
    <citation type="submission" date="2018-05" db="EMBL/GenBank/DDBJ databases">
        <title>Complete Genome Sequences of Extremely Thermoacidophilic, Metal-Mobilizing Type-Strain Members of the Archaeal Family Sulfolobaceae: Acidianus brierleyi DSM-1651T, Acidianus sulfidivorans DSM-18786T, Metallosphaera hakonensis DSM-7519T, and Metallosphaera prunae DSM-10039T.</title>
        <authorList>
            <person name="Counts J.A."/>
            <person name="Kelly R.M."/>
        </authorList>
    </citation>
    <scope>NUCLEOTIDE SEQUENCE [LARGE SCALE GENOMIC DNA]</scope>
    <source>
        <strain evidence="1 2">DSM 1651</strain>
    </source>
</reference>
<accession>A0A2U9IJ36</accession>
<evidence type="ECO:0000313" key="2">
    <source>
        <dbReference type="Proteomes" id="UP000248044"/>
    </source>
</evidence>
<dbReference type="AlphaFoldDB" id="A0A2U9IJ36"/>
<sequence>MVPYANRTMSNEIEFMNIILKSGEYLILEGDEDKVSLPIPEGIGVAHTHPGICLFSHKDIETADNTFIKGYVINSVLNPHCISSIFRKGAYTLDDRENLLSLAKSVKKAKTMDSLVSAYKKFSSENLVFEYKNI</sequence>
<name>A0A2U9IJ36_9CREN</name>
<evidence type="ECO:0000313" key="1">
    <source>
        <dbReference type="EMBL" id="AWR95976.1"/>
    </source>
</evidence>